<dbReference type="GO" id="GO:0005737">
    <property type="term" value="C:cytoplasm"/>
    <property type="evidence" value="ECO:0007669"/>
    <property type="project" value="TreeGrafter"/>
</dbReference>
<evidence type="ECO:0000256" key="6">
    <source>
        <dbReference type="ARBA" id="ARBA00022801"/>
    </source>
</evidence>
<evidence type="ECO:0000256" key="5">
    <source>
        <dbReference type="ARBA" id="ARBA00022723"/>
    </source>
</evidence>
<evidence type="ECO:0000256" key="7">
    <source>
        <dbReference type="ARBA" id="ARBA00022842"/>
    </source>
</evidence>
<keyword evidence="7" id="KW-0460">Magnesium</keyword>
<evidence type="ECO:0000313" key="9">
    <source>
        <dbReference type="EMBL" id="TVP41093.1"/>
    </source>
</evidence>
<dbReference type="Pfam" id="PF12710">
    <property type="entry name" value="HAD"/>
    <property type="match status" value="1"/>
</dbReference>
<dbReference type="Proteomes" id="UP000315289">
    <property type="component" value="Unassembled WGS sequence"/>
</dbReference>
<gene>
    <name evidence="9" type="ORF">NARC_40053</name>
</gene>
<evidence type="ECO:0000256" key="1">
    <source>
        <dbReference type="ARBA" id="ARBA00001946"/>
    </source>
</evidence>
<dbReference type="NCBIfam" id="TIGR01488">
    <property type="entry name" value="HAD-SF-IB"/>
    <property type="match status" value="1"/>
</dbReference>
<protein>
    <recommendedName>
        <fullName evidence="3">phosphoserine phosphatase</fullName>
        <ecNumber evidence="3">3.1.3.3</ecNumber>
    </recommendedName>
</protein>
<dbReference type="InterPro" id="IPR050582">
    <property type="entry name" value="HAD-like_SerB"/>
</dbReference>
<dbReference type="EMBL" id="VOAH01000004">
    <property type="protein sequence ID" value="TVP41093.1"/>
    <property type="molecule type" value="Genomic_DNA"/>
</dbReference>
<evidence type="ECO:0000256" key="4">
    <source>
        <dbReference type="ARBA" id="ARBA00022605"/>
    </source>
</evidence>
<proteinExistence type="predicted"/>
<evidence type="ECO:0000256" key="3">
    <source>
        <dbReference type="ARBA" id="ARBA00012640"/>
    </source>
</evidence>
<evidence type="ECO:0000256" key="2">
    <source>
        <dbReference type="ARBA" id="ARBA00005135"/>
    </source>
</evidence>
<dbReference type="SUPFAM" id="SSF56784">
    <property type="entry name" value="HAD-like"/>
    <property type="match status" value="1"/>
</dbReference>
<comment type="pathway">
    <text evidence="2">Amino-acid biosynthesis; L-serine biosynthesis; L-serine from 3-phospho-D-glycerate: step 3/3.</text>
</comment>
<dbReference type="AlphaFoldDB" id="A0A557SWW4"/>
<dbReference type="RefSeq" id="WP_144729233.1">
    <property type="nucleotide sequence ID" value="NZ_ML675580.1"/>
</dbReference>
<sequence length="234" mass="26167">MGQHIIIPLDLLRIIPVMTVRPKLVVFDMDGTLIQGRLIEVISRKFRLTGRVSSIQADTSLLGYQKTQLIASLLRGINVSDIIDSIDSIPIMNNADKIVTWFKKNGYKTGIITDSYSIAAQVVAKKLELDFCSANELIIEEGLVTGEIVMPLGWEKISCPCNISICKRFHLNHYAHKYGVQIKDTIAIGDTRGDICMIQQAGLGIVFMPKDNDIIKQSKNIIHKPDLIEVLNYM</sequence>
<name>A0A557SWW4_9ARCH</name>
<dbReference type="Gene3D" id="3.40.50.1000">
    <property type="entry name" value="HAD superfamily/HAD-like"/>
    <property type="match status" value="1"/>
</dbReference>
<evidence type="ECO:0000313" key="10">
    <source>
        <dbReference type="Proteomes" id="UP000315289"/>
    </source>
</evidence>
<dbReference type="GO" id="GO:0000287">
    <property type="term" value="F:magnesium ion binding"/>
    <property type="evidence" value="ECO:0007669"/>
    <property type="project" value="TreeGrafter"/>
</dbReference>
<dbReference type="GO" id="GO:0036424">
    <property type="term" value="F:L-phosphoserine phosphatase activity"/>
    <property type="evidence" value="ECO:0007669"/>
    <property type="project" value="TreeGrafter"/>
</dbReference>
<keyword evidence="10" id="KW-1185">Reference proteome</keyword>
<comment type="cofactor">
    <cofactor evidence="1">
        <name>Mg(2+)</name>
        <dbReference type="ChEBI" id="CHEBI:18420"/>
    </cofactor>
</comment>
<dbReference type="InterPro" id="IPR023214">
    <property type="entry name" value="HAD_sf"/>
</dbReference>
<dbReference type="GO" id="GO:0006564">
    <property type="term" value="P:L-serine biosynthetic process"/>
    <property type="evidence" value="ECO:0007669"/>
    <property type="project" value="UniProtKB-KW"/>
</dbReference>
<evidence type="ECO:0000256" key="8">
    <source>
        <dbReference type="ARBA" id="ARBA00023299"/>
    </source>
</evidence>
<organism evidence="9 10">
    <name type="scientific">Candidatus Nitrosocosmicus arcticus</name>
    <dbReference type="NCBI Taxonomy" id="2035267"/>
    <lineage>
        <taxon>Archaea</taxon>
        <taxon>Nitrososphaerota</taxon>
        <taxon>Nitrososphaeria</taxon>
        <taxon>Nitrososphaerales</taxon>
        <taxon>Nitrososphaeraceae</taxon>
        <taxon>Candidatus Nitrosocosmicus</taxon>
    </lineage>
</organism>
<comment type="caution">
    <text evidence="9">The sequence shown here is derived from an EMBL/GenBank/DDBJ whole genome shotgun (WGS) entry which is preliminary data.</text>
</comment>
<dbReference type="EC" id="3.1.3.3" evidence="3"/>
<dbReference type="InterPro" id="IPR036412">
    <property type="entry name" value="HAD-like_sf"/>
</dbReference>
<dbReference type="PANTHER" id="PTHR43344">
    <property type="entry name" value="PHOSPHOSERINE PHOSPHATASE"/>
    <property type="match status" value="1"/>
</dbReference>
<keyword evidence="4" id="KW-0028">Amino-acid biosynthesis</keyword>
<accession>A0A557SWW4</accession>
<keyword evidence="8" id="KW-0718">Serine biosynthesis</keyword>
<reference evidence="9 10" key="1">
    <citation type="journal article" date="2019" name="Front. Microbiol.">
        <title>Ammonia Oxidation by the Arctic Terrestrial Thaumarchaeote Candidatus Nitrosocosmicus arcticus Is Stimulated by Increasing Temperatures.</title>
        <authorList>
            <person name="Alves R.J.E."/>
            <person name="Kerou M."/>
            <person name="Zappe A."/>
            <person name="Bittner R."/>
            <person name="Abby S.S."/>
            <person name="Schmidt H.A."/>
            <person name="Pfeifer K."/>
            <person name="Schleper C."/>
        </authorList>
    </citation>
    <scope>NUCLEOTIDE SEQUENCE [LARGE SCALE GENOMIC DNA]</scope>
    <source>
        <strain evidence="9 10">Kfb</strain>
    </source>
</reference>
<keyword evidence="6 9" id="KW-0378">Hydrolase</keyword>
<dbReference type="PANTHER" id="PTHR43344:SF2">
    <property type="entry name" value="PHOSPHOSERINE PHOSPHATASE"/>
    <property type="match status" value="1"/>
</dbReference>
<dbReference type="OrthoDB" id="10041at2157"/>
<keyword evidence="5" id="KW-0479">Metal-binding</keyword>